<feature type="domain" description="CobQ/CobB/MinD/ParA nucleotide binding" evidence="8">
    <location>
        <begin position="12"/>
        <end position="195"/>
    </location>
</feature>
<feature type="domain" description="CobB/CobQ-like glutamine amidotransferase" evidence="9">
    <location>
        <begin position="252"/>
        <end position="441"/>
    </location>
</feature>
<name>A0A2R6AU63_9ARCH</name>
<evidence type="ECO:0000256" key="2">
    <source>
        <dbReference type="ARBA" id="ARBA00022598"/>
    </source>
</evidence>
<comment type="caution">
    <text evidence="10">The sequence shown here is derived from an EMBL/GenBank/DDBJ whole genome shotgun (WGS) entry which is preliminary data.</text>
</comment>
<comment type="miscellaneous">
    <text evidence="7">The a and c carboxylates of cobyrinate are activated for nucleophilic attack via formation of a phosphorylated intermediate by ATP. CbiA catalyzes first the amidation of the c-carboxylate, and then that of the a-carboxylate.</text>
</comment>
<dbReference type="NCBIfam" id="TIGR00379">
    <property type="entry name" value="cobB"/>
    <property type="match status" value="1"/>
</dbReference>
<evidence type="ECO:0000313" key="11">
    <source>
        <dbReference type="Proteomes" id="UP000240490"/>
    </source>
</evidence>
<keyword evidence="2 7" id="KW-0436">Ligase</keyword>
<evidence type="ECO:0000259" key="8">
    <source>
        <dbReference type="Pfam" id="PF01656"/>
    </source>
</evidence>
<evidence type="ECO:0000256" key="3">
    <source>
        <dbReference type="ARBA" id="ARBA00022741"/>
    </source>
</evidence>
<evidence type="ECO:0000259" key="9">
    <source>
        <dbReference type="Pfam" id="PF07685"/>
    </source>
</evidence>
<dbReference type="UniPathway" id="UPA00148">
    <property type="reaction ID" value="UER00231"/>
</dbReference>
<dbReference type="CDD" id="cd03130">
    <property type="entry name" value="GATase1_CobB"/>
    <property type="match status" value="1"/>
</dbReference>
<dbReference type="Gene3D" id="3.40.50.300">
    <property type="entry name" value="P-loop containing nucleotide triphosphate hydrolases"/>
    <property type="match status" value="2"/>
</dbReference>
<dbReference type="CDD" id="cd05388">
    <property type="entry name" value="CobB_N"/>
    <property type="match status" value="1"/>
</dbReference>
<dbReference type="Pfam" id="PF07685">
    <property type="entry name" value="GATase_3"/>
    <property type="match status" value="1"/>
</dbReference>
<sequence length="460" mass="49467">MILHMGYARLVVGGVGSDVGKTTVSTGLMGALVRRGLRVQGFKVGPDYIDPTYHRLASGRPSYNLDTWLMGEAGVVETFASAMREADIGVVEGVMGLFDGSTPRSDAQSTSEVARLLRAPVILVVDVRGVGRSAAAQVLGYAKMAQGYSIRGVVLNRVGGEGHAAICKSAIEEVTGIPVIGALKNTPTINLPSRHLGLHLAEEEREKIRSIVDEVEGSVDIDRILSIAREAPPLGGVGVDSGGGIHAGVTVRVGVALDEAFAFYYEDNFRILRTLGAQLVFFSPERDQQPPNVDALYMGGGYPELKGEALEANAQLRHSIKKLVEGGLPVYAECGGLMYLGRSIETADGRKHTMVGVLDLDTALTRRLTLGYTELEAAVNTLLTQMGETLRGHEFHYSEARNVSSDCRFAYKVRRGRGIIGGLDGCLSHEALASYTHLHFAGYPSFARRFIEAAKLRGRR</sequence>
<keyword evidence="5 7" id="KW-0460">Magnesium</keyword>
<evidence type="ECO:0000256" key="4">
    <source>
        <dbReference type="ARBA" id="ARBA00022840"/>
    </source>
</evidence>
<dbReference type="EMBL" id="NEXJ01000104">
    <property type="protein sequence ID" value="PSN89907.1"/>
    <property type="molecule type" value="Genomic_DNA"/>
</dbReference>
<organism evidence="10 11">
    <name type="scientific">Candidatus Marsarchaeota G2 archaeon ECH_B_SAG-M15</name>
    <dbReference type="NCBI Taxonomy" id="1978162"/>
    <lineage>
        <taxon>Archaea</taxon>
        <taxon>Candidatus Marsarchaeota</taxon>
        <taxon>Candidatus Marsarchaeota group 2</taxon>
    </lineage>
</organism>
<dbReference type="PANTHER" id="PTHR43873">
    <property type="entry name" value="COBYRINATE A,C-DIAMIDE SYNTHASE"/>
    <property type="match status" value="1"/>
</dbReference>
<comment type="function">
    <text evidence="7">Catalyzes the ATP-dependent amidation of the two carboxylate groups at positions a and c of cobyrinate, using either L-glutamine or ammonia as the nitrogen source.</text>
</comment>
<dbReference type="GO" id="GO:0009236">
    <property type="term" value="P:cobalamin biosynthetic process"/>
    <property type="evidence" value="ECO:0007669"/>
    <property type="project" value="UniProtKB-UniRule"/>
</dbReference>
<dbReference type="InterPro" id="IPR004484">
    <property type="entry name" value="CbiA/CobB_synth"/>
</dbReference>
<keyword evidence="4 7" id="KW-0067">ATP-binding</keyword>
<dbReference type="PROSITE" id="PS51274">
    <property type="entry name" value="GATASE_COBBQ"/>
    <property type="match status" value="1"/>
</dbReference>
<dbReference type="InterPro" id="IPR011698">
    <property type="entry name" value="GATase_3"/>
</dbReference>
<feature type="active site" description="Nucleophile" evidence="7">
    <location>
        <position position="334"/>
    </location>
</feature>
<comment type="catalytic activity">
    <reaction evidence="7">
        <text>cob(II)yrinate + 2 L-glutamine + 2 ATP + 2 H2O = cob(II)yrinate a,c diamide + 2 L-glutamate + 2 ADP + 2 phosphate + 2 H(+)</text>
        <dbReference type="Rhea" id="RHEA:26289"/>
        <dbReference type="ChEBI" id="CHEBI:15377"/>
        <dbReference type="ChEBI" id="CHEBI:15378"/>
        <dbReference type="ChEBI" id="CHEBI:29985"/>
        <dbReference type="ChEBI" id="CHEBI:30616"/>
        <dbReference type="ChEBI" id="CHEBI:43474"/>
        <dbReference type="ChEBI" id="CHEBI:58359"/>
        <dbReference type="ChEBI" id="CHEBI:58537"/>
        <dbReference type="ChEBI" id="CHEBI:58894"/>
        <dbReference type="ChEBI" id="CHEBI:456216"/>
        <dbReference type="EC" id="6.3.5.11"/>
    </reaction>
</comment>
<evidence type="ECO:0000256" key="5">
    <source>
        <dbReference type="ARBA" id="ARBA00022842"/>
    </source>
</evidence>
<dbReference type="Proteomes" id="UP000240490">
    <property type="component" value="Unassembled WGS sequence"/>
</dbReference>
<dbReference type="NCBIfam" id="NF002204">
    <property type="entry name" value="PRK01077.1"/>
    <property type="match status" value="1"/>
</dbReference>
<comment type="pathway">
    <text evidence="7">Cofactor biosynthesis; adenosylcobalamin biosynthesis; cob(II)yrinate a,c-diamide from sirohydrochlorin (anaerobic route): step 10/10.</text>
</comment>
<feature type="site" description="Increases nucleophilicity of active site Cys" evidence="7">
    <location>
        <position position="437"/>
    </location>
</feature>
<dbReference type="InterPro" id="IPR002586">
    <property type="entry name" value="CobQ/CobB/MinD/ParA_Nub-bd_dom"/>
</dbReference>
<dbReference type="AlphaFoldDB" id="A0A2R6AU63"/>
<proteinExistence type="inferred from homology"/>
<dbReference type="EC" id="6.3.5.11" evidence="7"/>
<comment type="similarity">
    <text evidence="7">Belongs to the CobB/CbiA family.</text>
</comment>
<reference evidence="10 11" key="1">
    <citation type="submission" date="2017-04" db="EMBL/GenBank/DDBJ databases">
        <title>Novel microbial lineages endemic to geothermal iron-oxide mats fill important gaps in the evolutionary history of Archaea.</title>
        <authorList>
            <person name="Jay Z.J."/>
            <person name="Beam J.P."/>
            <person name="Dlakic M."/>
            <person name="Rusch D.B."/>
            <person name="Kozubal M.A."/>
            <person name="Inskeep W.P."/>
        </authorList>
    </citation>
    <scope>NUCLEOTIDE SEQUENCE [LARGE SCALE GENOMIC DNA]</scope>
    <source>
        <strain evidence="10">ECH_B_SAG-M15</strain>
    </source>
</reference>
<dbReference type="SUPFAM" id="SSF52540">
    <property type="entry name" value="P-loop containing nucleoside triphosphate hydrolases"/>
    <property type="match status" value="1"/>
</dbReference>
<dbReference type="InterPro" id="IPR027417">
    <property type="entry name" value="P-loop_NTPase"/>
</dbReference>
<evidence type="ECO:0000256" key="7">
    <source>
        <dbReference type="HAMAP-Rule" id="MF_00027"/>
    </source>
</evidence>
<dbReference type="HAMAP" id="MF_00027">
    <property type="entry name" value="CobB_CbiA"/>
    <property type="match status" value="1"/>
</dbReference>
<keyword evidence="6 7" id="KW-0315">Glutamine amidotransferase</keyword>
<gene>
    <name evidence="7" type="primary">cbiA</name>
    <name evidence="10" type="ORF">B9Q08_05965</name>
</gene>
<dbReference type="SUPFAM" id="SSF52317">
    <property type="entry name" value="Class I glutamine amidotransferase-like"/>
    <property type="match status" value="1"/>
</dbReference>
<evidence type="ECO:0000256" key="6">
    <source>
        <dbReference type="ARBA" id="ARBA00022962"/>
    </source>
</evidence>
<dbReference type="GO" id="GO:0042242">
    <property type="term" value="F:cobyrinic acid a,c-diamide synthase activity"/>
    <property type="evidence" value="ECO:0007669"/>
    <property type="project" value="UniProtKB-UniRule"/>
</dbReference>
<evidence type="ECO:0000313" key="10">
    <source>
        <dbReference type="EMBL" id="PSN89907.1"/>
    </source>
</evidence>
<keyword evidence="3 7" id="KW-0547">Nucleotide-binding</keyword>
<dbReference type="GO" id="GO:0005524">
    <property type="term" value="F:ATP binding"/>
    <property type="evidence" value="ECO:0007669"/>
    <property type="project" value="UniProtKB-UniRule"/>
</dbReference>
<dbReference type="Gene3D" id="3.40.50.880">
    <property type="match status" value="1"/>
</dbReference>
<comment type="domain">
    <text evidence="7">Comprises of two domains. The C-terminal domain contains the binding site for glutamine and catalyzes the hydrolysis of this substrate to glutamate and ammonia. The N-terminal domain is anticipated to bind ATP and cobyrinate and catalyzes the ultimate synthesis of the diamide product. The ammonia produced via the glutaminase domain is probably translocated to the adjacent domain via a molecular tunnel, where it reacts with an activated intermediate.</text>
</comment>
<accession>A0A2R6AU63</accession>
<dbReference type="Pfam" id="PF01656">
    <property type="entry name" value="CbiA"/>
    <property type="match status" value="1"/>
</dbReference>
<dbReference type="InterPro" id="IPR029062">
    <property type="entry name" value="Class_I_gatase-like"/>
</dbReference>
<keyword evidence="7" id="KW-0169">Cobalamin biosynthesis</keyword>
<evidence type="ECO:0000256" key="1">
    <source>
        <dbReference type="ARBA" id="ARBA00001946"/>
    </source>
</evidence>
<protein>
    <recommendedName>
        <fullName evidence="7">Cobyrinate a,c-diamide synthase</fullName>
        <ecNumber evidence="7">6.3.5.11</ecNumber>
    </recommendedName>
    <alternativeName>
        <fullName evidence="7">Cobyrinic acid a,c-diamide synthetase</fullName>
    </alternativeName>
</protein>
<dbReference type="PANTHER" id="PTHR43873:SF1">
    <property type="entry name" value="COBYRINATE A,C-DIAMIDE SYNTHASE"/>
    <property type="match status" value="1"/>
</dbReference>
<comment type="cofactor">
    <cofactor evidence="1 7">
        <name>Mg(2+)</name>
        <dbReference type="ChEBI" id="CHEBI:18420"/>
    </cofactor>
</comment>